<evidence type="ECO:0000256" key="6">
    <source>
        <dbReference type="ARBA" id="ARBA00023136"/>
    </source>
</evidence>
<keyword evidence="5" id="KW-0256">Endoplasmic reticulum</keyword>
<dbReference type="Proteomes" id="UP000007879">
    <property type="component" value="Unassembled WGS sequence"/>
</dbReference>
<dbReference type="EnsemblMetazoa" id="XM_003383858.3">
    <property type="protein sequence ID" value="XP_003383906.1"/>
    <property type="gene ID" value="LOC100634384"/>
</dbReference>
<proteinExistence type="inferred from homology"/>
<reference evidence="8" key="2">
    <citation type="submission" date="2017-05" db="UniProtKB">
        <authorList>
            <consortium name="EnsemblMetazoa"/>
        </authorList>
    </citation>
    <scope>IDENTIFICATION</scope>
</reference>
<comment type="subunit">
    <text evidence="3">Interacts with ERF2.</text>
</comment>
<dbReference type="STRING" id="400682.A0A1X7VL17"/>
<dbReference type="GO" id="GO:0005789">
    <property type="term" value="C:endoplasmic reticulum membrane"/>
    <property type="evidence" value="ECO:0007669"/>
    <property type="project" value="UniProtKB-SubCell"/>
</dbReference>
<evidence type="ECO:0000313" key="8">
    <source>
        <dbReference type="EnsemblMetazoa" id="Aqu2.1.40747_001"/>
    </source>
</evidence>
<protein>
    <recommendedName>
        <fullName evidence="4">Ras modification protein ERF4</fullName>
    </recommendedName>
</protein>
<organism evidence="8">
    <name type="scientific">Amphimedon queenslandica</name>
    <name type="common">Sponge</name>
    <dbReference type="NCBI Taxonomy" id="400682"/>
    <lineage>
        <taxon>Eukaryota</taxon>
        <taxon>Metazoa</taxon>
        <taxon>Porifera</taxon>
        <taxon>Demospongiae</taxon>
        <taxon>Heteroscleromorpha</taxon>
        <taxon>Haplosclerida</taxon>
        <taxon>Niphatidae</taxon>
        <taxon>Amphimedon</taxon>
    </lineage>
</organism>
<dbReference type="InterPro" id="IPR051371">
    <property type="entry name" value="Ras_palmitoyltransferase"/>
</dbReference>
<gene>
    <name evidence="8" type="primary">100634384</name>
</gene>
<comment type="similarity">
    <text evidence="2">Belongs to the ERF4 family.</text>
</comment>
<feature type="domain" description="Golgin subfamily A member 7/ERF4" evidence="7">
    <location>
        <begin position="11"/>
        <end position="123"/>
    </location>
</feature>
<keyword evidence="6" id="KW-0472">Membrane</keyword>
<name>A0A1X7VL17_AMPQE</name>
<evidence type="ECO:0000256" key="2">
    <source>
        <dbReference type="ARBA" id="ARBA00007732"/>
    </source>
</evidence>
<dbReference type="AlphaFoldDB" id="A0A1X7VL17"/>
<dbReference type="EnsemblMetazoa" id="Aqu2.1.40747_001">
    <property type="protein sequence ID" value="Aqu2.1.40747_001"/>
    <property type="gene ID" value="Aqu2.1.40747"/>
</dbReference>
<dbReference type="GO" id="GO:0006612">
    <property type="term" value="P:protein targeting to membrane"/>
    <property type="evidence" value="ECO:0007669"/>
    <property type="project" value="TreeGrafter"/>
</dbReference>
<evidence type="ECO:0000313" key="9">
    <source>
        <dbReference type="Proteomes" id="UP000007879"/>
    </source>
</evidence>
<dbReference type="eggNOG" id="KOG4069">
    <property type="taxonomic scope" value="Eukaryota"/>
</dbReference>
<dbReference type="OMA" id="CEMRPQQ"/>
<dbReference type="InterPro" id="IPR019383">
    <property type="entry name" value="Golgin_A_7/ERF4"/>
</dbReference>
<sequence length="132" mass="15563">MERSGPFSKKIFIQRDYSYGTAVRFSSEFPQELRGKIGEREFQETIDEINVIFEEAEAYNCQRYGEGCLACLTGYTIHFCFKTHYQKCTERAARYIQERNYHIFERHGVLMGDPMDRGLRCIEVNITYDGDQ</sequence>
<dbReference type="PANTHER" id="PTHR13254">
    <property type="entry name" value="GOLGI AUTOANTIGEN, GOLGIN SUBFAMILY A, 7"/>
    <property type="match status" value="1"/>
</dbReference>
<evidence type="ECO:0000256" key="3">
    <source>
        <dbReference type="ARBA" id="ARBA00011396"/>
    </source>
</evidence>
<dbReference type="PANTHER" id="PTHR13254:SF0">
    <property type="entry name" value="GOLGIN SUBFAMILY A MEMBER 7_ERF4 DOMAIN-CONTAINING PROTEIN"/>
    <property type="match status" value="1"/>
</dbReference>
<accession>A0A1X7VL17</accession>
<evidence type="ECO:0000259" key="7">
    <source>
        <dbReference type="Pfam" id="PF10256"/>
    </source>
</evidence>
<evidence type="ECO:0000256" key="1">
    <source>
        <dbReference type="ARBA" id="ARBA00004406"/>
    </source>
</evidence>
<dbReference type="InParanoid" id="A0A1X7VL17"/>
<keyword evidence="9" id="KW-1185">Reference proteome</keyword>
<dbReference type="Pfam" id="PF10256">
    <property type="entry name" value="Erf4"/>
    <property type="match status" value="1"/>
</dbReference>
<dbReference type="GO" id="GO:0002178">
    <property type="term" value="C:palmitoyltransferase complex"/>
    <property type="evidence" value="ECO:0007669"/>
    <property type="project" value="TreeGrafter"/>
</dbReference>
<dbReference type="KEGG" id="aqu:100634384"/>
<reference evidence="9" key="1">
    <citation type="journal article" date="2010" name="Nature">
        <title>The Amphimedon queenslandica genome and the evolution of animal complexity.</title>
        <authorList>
            <person name="Srivastava M."/>
            <person name="Simakov O."/>
            <person name="Chapman J."/>
            <person name="Fahey B."/>
            <person name="Gauthier M.E."/>
            <person name="Mitros T."/>
            <person name="Richards G.S."/>
            <person name="Conaco C."/>
            <person name="Dacre M."/>
            <person name="Hellsten U."/>
            <person name="Larroux C."/>
            <person name="Putnam N.H."/>
            <person name="Stanke M."/>
            <person name="Adamska M."/>
            <person name="Darling A."/>
            <person name="Degnan S.M."/>
            <person name="Oakley T.H."/>
            <person name="Plachetzki D.C."/>
            <person name="Zhai Y."/>
            <person name="Adamski M."/>
            <person name="Calcino A."/>
            <person name="Cummins S.F."/>
            <person name="Goodstein D.M."/>
            <person name="Harris C."/>
            <person name="Jackson D.J."/>
            <person name="Leys S.P."/>
            <person name="Shu S."/>
            <person name="Woodcroft B.J."/>
            <person name="Vervoort M."/>
            <person name="Kosik K.S."/>
            <person name="Manning G."/>
            <person name="Degnan B.M."/>
            <person name="Rokhsar D.S."/>
        </authorList>
    </citation>
    <scope>NUCLEOTIDE SEQUENCE [LARGE SCALE GENOMIC DNA]</scope>
</reference>
<comment type="subcellular location">
    <subcellularLocation>
        <location evidence="1">Endoplasmic reticulum membrane</location>
        <topology evidence="1">Peripheral membrane protein</topology>
    </subcellularLocation>
</comment>
<dbReference type="FunCoup" id="A0A1X7VL17">
    <property type="interactions" value="499"/>
</dbReference>
<evidence type="ECO:0000256" key="5">
    <source>
        <dbReference type="ARBA" id="ARBA00022824"/>
    </source>
</evidence>
<dbReference type="OrthoDB" id="2190159at2759"/>
<evidence type="ECO:0000256" key="4">
    <source>
        <dbReference type="ARBA" id="ARBA00018463"/>
    </source>
</evidence>